<proteinExistence type="predicted"/>
<dbReference type="Proteomes" id="UP000030750">
    <property type="component" value="Unassembled WGS sequence"/>
</dbReference>
<name>U6LKH1_9EIME</name>
<dbReference type="EMBL" id="HG711441">
    <property type="protein sequence ID" value="CDJ49044.1"/>
    <property type="molecule type" value="Genomic_DNA"/>
</dbReference>
<protein>
    <submittedName>
        <fullName evidence="2">Uncharacterized protein</fullName>
    </submittedName>
</protein>
<feature type="compositionally biased region" description="Basic and acidic residues" evidence="1">
    <location>
        <begin position="515"/>
        <end position="536"/>
    </location>
</feature>
<sequence length="606" mass="67168">MAQPQPKAQPLGSSREASMLRGAPRGGPRRWPPEAAPAPAVEKAEYELQKLIQSDYRRFGVLTHARAPKPTYPFPPRSSKRRDIPLTPAYRAAETNPWAHLRQSEGSTPRLGPPSPPGSHRPATEAKPRQPTLEELWFAAADEKAISPIQRKKRPPTAPRSDWGAPPHAEGKGEEFWEGDIRLLSPDAARSGGPLDPLPALSEDEFLRGPWGPPLSEKSRKHLLRFGLDYKDALSPRSRRQWAPMERERWRRSRILRYLIKTQQVVFRDELLDKEFEEDCRKYLKTKHKHRTGSRPAPEIYQQAPQHYPPAEPWLQGGPYPGAPQWGPPRSTSEGPSRGKPSRGPLGGPSPLPTSNGGLLRGPVSCGGPQGYMGGGPEVPSALTFDEPPYEYPPLQQEERAEAKTPQGPPMRQSPEAGGPQEGTGGPQLWAAQGAPRGVRYGPPQVAVYGVPPGSTQGAPQRPTGGAPRGAPQETLWEETGCAVLRGAAGRFVDRTEKGDRRWEVWLGGARRVAGRGDTETETETERDRSDEEREDEYYRKNLPWCYHFELETDIAPEHSEKITKKQKPKRRSLPQQLKHIKLHIAAAAAAPAAVAEAAAIFHNRR</sequence>
<gene>
    <name evidence="2" type="ORF">EBH_0023610</name>
</gene>
<feature type="region of interest" description="Disordered" evidence="1">
    <location>
        <begin position="510"/>
        <end position="536"/>
    </location>
</feature>
<reference evidence="2" key="2">
    <citation type="submission" date="2013-10" db="EMBL/GenBank/DDBJ databases">
        <authorList>
            <person name="Aslett M."/>
        </authorList>
    </citation>
    <scope>NUCLEOTIDE SEQUENCE [LARGE SCALE GENOMIC DNA]</scope>
    <source>
        <strain evidence="2">Houghton</strain>
    </source>
</reference>
<dbReference type="VEuPathDB" id="ToxoDB:EBH_0023610"/>
<feature type="region of interest" description="Disordered" evidence="1">
    <location>
        <begin position="60"/>
        <end position="174"/>
    </location>
</feature>
<evidence type="ECO:0000313" key="3">
    <source>
        <dbReference type="Proteomes" id="UP000030750"/>
    </source>
</evidence>
<evidence type="ECO:0000256" key="1">
    <source>
        <dbReference type="SAM" id="MobiDB-lite"/>
    </source>
</evidence>
<accession>U6LKH1</accession>
<feature type="region of interest" description="Disordered" evidence="1">
    <location>
        <begin position="1"/>
        <end position="42"/>
    </location>
</feature>
<dbReference type="OrthoDB" id="354788at2759"/>
<organism evidence="2 3">
    <name type="scientific">Eimeria brunetti</name>
    <dbReference type="NCBI Taxonomy" id="51314"/>
    <lineage>
        <taxon>Eukaryota</taxon>
        <taxon>Sar</taxon>
        <taxon>Alveolata</taxon>
        <taxon>Apicomplexa</taxon>
        <taxon>Conoidasida</taxon>
        <taxon>Coccidia</taxon>
        <taxon>Eucoccidiorida</taxon>
        <taxon>Eimeriorina</taxon>
        <taxon>Eimeriidae</taxon>
        <taxon>Eimeria</taxon>
    </lineage>
</organism>
<reference evidence="2" key="1">
    <citation type="submission" date="2013-10" db="EMBL/GenBank/DDBJ databases">
        <title>Genomic analysis of the causative agents of coccidiosis in chickens.</title>
        <authorList>
            <person name="Reid A.J."/>
            <person name="Blake D."/>
            <person name="Billington K."/>
            <person name="Browne H."/>
            <person name="Dunn M."/>
            <person name="Hung S."/>
            <person name="Kawahara F."/>
            <person name="Miranda-Saavedra D."/>
            <person name="Mourier T."/>
            <person name="Nagra H."/>
            <person name="Otto T.D."/>
            <person name="Rawlings N."/>
            <person name="Sanchez A."/>
            <person name="Sanders M."/>
            <person name="Subramaniam C."/>
            <person name="Tay Y."/>
            <person name="Dear P."/>
            <person name="Doerig C."/>
            <person name="Gruber A."/>
            <person name="Parkinson J."/>
            <person name="Shirley M."/>
            <person name="Wan K.L."/>
            <person name="Berriman M."/>
            <person name="Tomley F."/>
            <person name="Pain A."/>
        </authorList>
    </citation>
    <scope>NUCLEOTIDE SEQUENCE [LARGE SCALE GENOMIC DNA]</scope>
    <source>
        <strain evidence="2">Houghton</strain>
    </source>
</reference>
<feature type="compositionally biased region" description="Low complexity" evidence="1">
    <location>
        <begin position="335"/>
        <end position="344"/>
    </location>
</feature>
<evidence type="ECO:0000313" key="2">
    <source>
        <dbReference type="EMBL" id="CDJ49044.1"/>
    </source>
</evidence>
<dbReference type="AlphaFoldDB" id="U6LKH1"/>
<feature type="compositionally biased region" description="Gly residues" evidence="1">
    <location>
        <begin position="368"/>
        <end position="377"/>
    </location>
</feature>
<feature type="region of interest" description="Disordered" evidence="1">
    <location>
        <begin position="307"/>
        <end position="478"/>
    </location>
</feature>
<keyword evidence="3" id="KW-1185">Reference proteome</keyword>